<protein>
    <submittedName>
        <fullName evidence="3">Transglutaminase family protein</fullName>
    </submittedName>
</protein>
<gene>
    <name evidence="3" type="ORF">GCM10009416_30190</name>
</gene>
<dbReference type="Pfam" id="PF01841">
    <property type="entry name" value="Transglut_core"/>
    <property type="match status" value="1"/>
</dbReference>
<dbReference type="InterPro" id="IPR038765">
    <property type="entry name" value="Papain-like_cys_pep_sf"/>
</dbReference>
<dbReference type="Pfam" id="PF08379">
    <property type="entry name" value="Bact_transglu_N"/>
    <property type="match status" value="1"/>
</dbReference>
<dbReference type="EMBL" id="BAAAFZ010000046">
    <property type="protein sequence ID" value="GAA0589584.1"/>
    <property type="molecule type" value="Genomic_DNA"/>
</dbReference>
<feature type="compositionally biased region" description="Low complexity" evidence="1">
    <location>
        <begin position="297"/>
        <end position="320"/>
    </location>
</feature>
<dbReference type="PANTHER" id="PTHR33490:SF1">
    <property type="entry name" value="SLL1233 PROTEIN"/>
    <property type="match status" value="1"/>
</dbReference>
<reference evidence="3 4" key="1">
    <citation type="journal article" date="2019" name="Int. J. Syst. Evol. Microbiol.">
        <title>The Global Catalogue of Microorganisms (GCM) 10K type strain sequencing project: providing services to taxonomists for standard genome sequencing and annotation.</title>
        <authorList>
            <consortium name="The Broad Institute Genomics Platform"/>
            <consortium name="The Broad Institute Genome Sequencing Center for Infectious Disease"/>
            <person name="Wu L."/>
            <person name="Ma J."/>
        </authorList>
    </citation>
    <scope>NUCLEOTIDE SEQUENCE [LARGE SCALE GENOMIC DNA]</scope>
    <source>
        <strain evidence="3 4">JCM 9933</strain>
    </source>
</reference>
<evidence type="ECO:0000259" key="2">
    <source>
        <dbReference type="SMART" id="SM00460"/>
    </source>
</evidence>
<accession>A0ABN1FFA7</accession>
<dbReference type="Proteomes" id="UP001501588">
    <property type="component" value="Unassembled WGS sequence"/>
</dbReference>
<organism evidence="3 4">
    <name type="scientific">Craurococcus roseus</name>
    <dbReference type="NCBI Taxonomy" id="77585"/>
    <lineage>
        <taxon>Bacteria</taxon>
        <taxon>Pseudomonadati</taxon>
        <taxon>Pseudomonadota</taxon>
        <taxon>Alphaproteobacteria</taxon>
        <taxon>Acetobacterales</taxon>
        <taxon>Acetobacteraceae</taxon>
        <taxon>Craurococcus</taxon>
    </lineage>
</organism>
<name>A0ABN1FFA7_9PROT</name>
<dbReference type="Gene3D" id="3.10.620.30">
    <property type="match status" value="1"/>
</dbReference>
<dbReference type="SMART" id="SM00460">
    <property type="entry name" value="TGc"/>
    <property type="match status" value="1"/>
</dbReference>
<comment type="caution">
    <text evidence="3">The sequence shown here is derived from an EMBL/GenBank/DDBJ whole genome shotgun (WGS) entry which is preliminary data.</text>
</comment>
<feature type="region of interest" description="Disordered" evidence="1">
    <location>
        <begin position="291"/>
        <end position="320"/>
    </location>
</feature>
<sequence>MPLLAVRHTTTYRYRQPVAFGEHRMMLRPREGHDQRILDARLDISPAPSGVRWLHDVFGNSVAVARFSGRAAELRFDSYVRLDHQPSGADDLHLDEHGAIWPFSYGPEEGADLGRSIERHFPDPEREVDRWARRFARAGGPTDTLELLSEMTHAIRNEFAYVAREGGGTQPPGRTLKLGSGTCRDFAVLMMEAVRSLGFAARFVSGYLYSPGRDGDGHVGGGSTHAWVRVYLPGAGWVEFDPTNGIVGNRDLIRVAVARQASQAVPLAGSWTGFPADSLGMEVEVHVTSAEPGGVGDAAPGAAAEHAAPPSPAASDAALV</sequence>
<dbReference type="InterPro" id="IPR013589">
    <property type="entry name" value="Bac_transglu_N"/>
</dbReference>
<feature type="domain" description="Transglutaminase-like" evidence="2">
    <location>
        <begin position="175"/>
        <end position="244"/>
    </location>
</feature>
<evidence type="ECO:0000313" key="3">
    <source>
        <dbReference type="EMBL" id="GAA0589584.1"/>
    </source>
</evidence>
<dbReference type="SUPFAM" id="SSF54001">
    <property type="entry name" value="Cysteine proteinases"/>
    <property type="match status" value="1"/>
</dbReference>
<keyword evidence="4" id="KW-1185">Reference proteome</keyword>
<dbReference type="PANTHER" id="PTHR33490">
    <property type="entry name" value="BLR5614 PROTEIN-RELATED"/>
    <property type="match status" value="1"/>
</dbReference>
<evidence type="ECO:0000313" key="4">
    <source>
        <dbReference type="Proteomes" id="UP001501588"/>
    </source>
</evidence>
<proteinExistence type="predicted"/>
<dbReference type="RefSeq" id="WP_343896183.1">
    <property type="nucleotide sequence ID" value="NZ_BAAAFZ010000046.1"/>
</dbReference>
<evidence type="ECO:0000256" key="1">
    <source>
        <dbReference type="SAM" id="MobiDB-lite"/>
    </source>
</evidence>
<dbReference type="InterPro" id="IPR002931">
    <property type="entry name" value="Transglutaminase-like"/>
</dbReference>